<dbReference type="RefSeq" id="XP_001010673.1">
    <property type="nucleotide sequence ID" value="XM_001010673.3"/>
</dbReference>
<name>Q22Z93_TETTS</name>
<evidence type="ECO:0000313" key="2">
    <source>
        <dbReference type="EMBL" id="EAR90428.1"/>
    </source>
</evidence>
<dbReference type="InParanoid" id="Q22Z93"/>
<evidence type="ECO:0000313" key="3">
    <source>
        <dbReference type="Proteomes" id="UP000009168"/>
    </source>
</evidence>
<organism evidence="2 3">
    <name type="scientific">Tetrahymena thermophila (strain SB210)</name>
    <dbReference type="NCBI Taxonomy" id="312017"/>
    <lineage>
        <taxon>Eukaryota</taxon>
        <taxon>Sar</taxon>
        <taxon>Alveolata</taxon>
        <taxon>Ciliophora</taxon>
        <taxon>Intramacronucleata</taxon>
        <taxon>Oligohymenophorea</taxon>
        <taxon>Hymenostomatida</taxon>
        <taxon>Tetrahymenina</taxon>
        <taxon>Tetrahymenidae</taxon>
        <taxon>Tetrahymena</taxon>
    </lineage>
</organism>
<dbReference type="EMBL" id="GG662798">
    <property type="protein sequence ID" value="EAR90428.1"/>
    <property type="molecule type" value="Genomic_DNA"/>
</dbReference>
<keyword evidence="3" id="KW-1185">Reference proteome</keyword>
<dbReference type="AlphaFoldDB" id="Q22Z93"/>
<proteinExistence type="predicted"/>
<reference evidence="3" key="1">
    <citation type="journal article" date="2006" name="PLoS Biol.">
        <title>Macronuclear genome sequence of the ciliate Tetrahymena thermophila, a model eukaryote.</title>
        <authorList>
            <person name="Eisen J.A."/>
            <person name="Coyne R.S."/>
            <person name="Wu M."/>
            <person name="Wu D."/>
            <person name="Thiagarajan M."/>
            <person name="Wortman J.R."/>
            <person name="Badger J.H."/>
            <person name="Ren Q."/>
            <person name="Amedeo P."/>
            <person name="Jones K.M."/>
            <person name="Tallon L.J."/>
            <person name="Delcher A.L."/>
            <person name="Salzberg S.L."/>
            <person name="Silva J.C."/>
            <person name="Haas B.J."/>
            <person name="Majoros W.H."/>
            <person name="Farzad M."/>
            <person name="Carlton J.M."/>
            <person name="Smith R.K. Jr."/>
            <person name="Garg J."/>
            <person name="Pearlman R.E."/>
            <person name="Karrer K.M."/>
            <person name="Sun L."/>
            <person name="Manning G."/>
            <person name="Elde N.C."/>
            <person name="Turkewitz A.P."/>
            <person name="Asai D.J."/>
            <person name="Wilkes D.E."/>
            <person name="Wang Y."/>
            <person name="Cai H."/>
            <person name="Collins K."/>
            <person name="Stewart B.A."/>
            <person name="Lee S.R."/>
            <person name="Wilamowska K."/>
            <person name="Weinberg Z."/>
            <person name="Ruzzo W.L."/>
            <person name="Wloga D."/>
            <person name="Gaertig J."/>
            <person name="Frankel J."/>
            <person name="Tsao C.-C."/>
            <person name="Gorovsky M.A."/>
            <person name="Keeling P.J."/>
            <person name="Waller R.F."/>
            <person name="Patron N.J."/>
            <person name="Cherry J.M."/>
            <person name="Stover N.A."/>
            <person name="Krieger C.J."/>
            <person name="del Toro C."/>
            <person name="Ryder H.F."/>
            <person name="Williamson S.C."/>
            <person name="Barbeau R.A."/>
            <person name="Hamilton E.P."/>
            <person name="Orias E."/>
        </authorList>
    </citation>
    <scope>NUCLEOTIDE SEQUENCE [LARGE SCALE GENOMIC DNA]</scope>
    <source>
        <strain evidence="3">SB210</strain>
    </source>
</reference>
<feature type="region of interest" description="Disordered" evidence="1">
    <location>
        <begin position="157"/>
        <end position="181"/>
    </location>
</feature>
<gene>
    <name evidence="2" type="ORF">TTHERM_00112780</name>
</gene>
<evidence type="ECO:0000256" key="1">
    <source>
        <dbReference type="SAM" id="MobiDB-lite"/>
    </source>
</evidence>
<accession>Q22Z93</accession>
<protein>
    <submittedName>
        <fullName evidence="2">Uncharacterized protein</fullName>
    </submittedName>
</protein>
<dbReference type="Proteomes" id="UP000009168">
    <property type="component" value="Unassembled WGS sequence"/>
</dbReference>
<dbReference type="GeneID" id="7843540"/>
<dbReference type="KEGG" id="tet:TTHERM_00112780"/>
<dbReference type="HOGENOM" id="CLU_1491975_0_0_1"/>
<feature type="compositionally biased region" description="Polar residues" evidence="1">
    <location>
        <begin position="172"/>
        <end position="181"/>
    </location>
</feature>
<sequence>MDEQESAKISYDNLIKRVQRLNEDFTMLIDSITDLRDKMYTFLDQSHNIQVQINQTNSNKKLQSQFASSSSYHTDYQYLQNNFDANDKSEYQQFIKDVAKDFWKLYLKFSFLDGNRVNHALIKARALGYNIDDILEKKEILKKYFIEQSQLDESQKQAQIQSEVNNNNKNNQSSHTSLQQV</sequence>